<evidence type="ECO:0000313" key="3">
    <source>
        <dbReference type="EMBL" id="VDP29273.1"/>
    </source>
</evidence>
<name>A0A183JZE8_9TREM</name>
<protein>
    <submittedName>
        <fullName evidence="5">Lipoyl-binding domain-containing protein</fullName>
    </submittedName>
</protein>
<dbReference type="InterPro" id="IPR055268">
    <property type="entry name" value="PCB-like"/>
</dbReference>
<reference evidence="3 4" key="2">
    <citation type="submission" date="2018-11" db="EMBL/GenBank/DDBJ databases">
        <authorList>
            <consortium name="Pathogen Informatics"/>
        </authorList>
    </citation>
    <scope>NUCLEOTIDE SEQUENCE [LARGE SCALE GENOMIC DNA]</scope>
    <source>
        <strain evidence="3">Dakar</strain>
        <strain evidence="4">Dakar, Senegal</strain>
    </source>
</reference>
<dbReference type="PANTHER" id="PTHR43778">
    <property type="entry name" value="PYRUVATE CARBOXYLASE"/>
    <property type="match status" value="1"/>
</dbReference>
<dbReference type="GO" id="GO:0004736">
    <property type="term" value="F:pyruvate carboxylase activity"/>
    <property type="evidence" value="ECO:0007669"/>
    <property type="project" value="TreeGrafter"/>
</dbReference>
<dbReference type="EMBL" id="UZAK01032604">
    <property type="protein sequence ID" value="VDP29273.1"/>
    <property type="molecule type" value="Genomic_DNA"/>
</dbReference>
<dbReference type="PROSITE" id="PS00188">
    <property type="entry name" value="BIOTIN"/>
    <property type="match status" value="1"/>
</dbReference>
<dbReference type="PROSITE" id="PS50968">
    <property type="entry name" value="BIOTINYL_LIPOYL"/>
    <property type="match status" value="1"/>
</dbReference>
<accession>A0A183JZE8</accession>
<proteinExistence type="predicted"/>
<gene>
    <name evidence="3" type="ORF">SCUD_LOCUS8106</name>
</gene>
<sequence length="309" mass="34200">FSDTGLSSEDVSTYSAYWEQTRSLYAPFECTTTMRSGNADVYENQIPGGQYTNLQFQSYSLGLGDQFENVKRKYTEANKLLGDIIKVTPSSKIVGDLAQFMVQNDLSAQQVLDRAEELSFPSSVIEFFSGEIGFPYGGFPEPLRTKVFDEFEEFRKIYGPVDRLPTRMFFVGPKIAEEFPVDLETGKMLHIKTLAVGELTKAGEREVFFEMNGQLRSILISDKEATKSISFHPKALKGVKGSVGSPMPGELVTINVKDGDVVEKGQKLATLSAMKMEMSITAPVSGCIKKIYVSSGMKVSGDDLLFDIE</sequence>
<dbReference type="Gene3D" id="3.10.600.10">
    <property type="entry name" value="pyruvate carboxylase f1077a mutant domain"/>
    <property type="match status" value="1"/>
</dbReference>
<dbReference type="InterPro" id="IPR001882">
    <property type="entry name" value="Biotin_BS"/>
</dbReference>
<dbReference type="Pfam" id="PF02436">
    <property type="entry name" value="PYC_OADA"/>
    <property type="match status" value="1"/>
</dbReference>
<feature type="domain" description="Lipoyl-binding" evidence="2">
    <location>
        <begin position="234"/>
        <end position="309"/>
    </location>
</feature>
<reference evidence="5" key="1">
    <citation type="submission" date="2016-06" db="UniProtKB">
        <authorList>
            <consortium name="WormBaseParasite"/>
        </authorList>
    </citation>
    <scope>IDENTIFICATION</scope>
</reference>
<dbReference type="GO" id="GO:0006094">
    <property type="term" value="P:gluconeogenesis"/>
    <property type="evidence" value="ECO:0007669"/>
    <property type="project" value="TreeGrafter"/>
</dbReference>
<evidence type="ECO:0000313" key="5">
    <source>
        <dbReference type="WBParaSite" id="SCUD_0000810601-mRNA-1"/>
    </source>
</evidence>
<evidence type="ECO:0000259" key="2">
    <source>
        <dbReference type="PROSITE" id="PS50968"/>
    </source>
</evidence>
<dbReference type="InterPro" id="IPR003379">
    <property type="entry name" value="Carboxylase_cons_dom"/>
</dbReference>
<dbReference type="STRING" id="6186.A0A183JZE8"/>
<dbReference type="Proteomes" id="UP000279833">
    <property type="component" value="Unassembled WGS sequence"/>
</dbReference>
<evidence type="ECO:0000256" key="1">
    <source>
        <dbReference type="ARBA" id="ARBA00023267"/>
    </source>
</evidence>
<dbReference type="PANTHER" id="PTHR43778:SF2">
    <property type="entry name" value="PYRUVATE CARBOXYLASE, MITOCHONDRIAL"/>
    <property type="match status" value="1"/>
</dbReference>
<dbReference type="InterPro" id="IPR011053">
    <property type="entry name" value="Single_hybrid_motif"/>
</dbReference>
<dbReference type="GO" id="GO:0005737">
    <property type="term" value="C:cytoplasm"/>
    <property type="evidence" value="ECO:0007669"/>
    <property type="project" value="TreeGrafter"/>
</dbReference>
<dbReference type="SUPFAM" id="SSF51230">
    <property type="entry name" value="Single hybrid motif"/>
    <property type="match status" value="1"/>
</dbReference>
<dbReference type="CDD" id="cd06850">
    <property type="entry name" value="biotinyl_domain"/>
    <property type="match status" value="1"/>
</dbReference>
<dbReference type="AlphaFoldDB" id="A0A183JZE8"/>
<dbReference type="WBParaSite" id="SCUD_0000810601-mRNA-1">
    <property type="protein sequence ID" value="SCUD_0000810601-mRNA-1"/>
    <property type="gene ID" value="SCUD_0000810601"/>
</dbReference>
<dbReference type="Gene3D" id="1.10.472.90">
    <property type="entry name" value="Conserved carboxylase domain"/>
    <property type="match status" value="1"/>
</dbReference>
<evidence type="ECO:0000313" key="4">
    <source>
        <dbReference type="Proteomes" id="UP000279833"/>
    </source>
</evidence>
<keyword evidence="4" id="KW-1185">Reference proteome</keyword>
<dbReference type="InterPro" id="IPR000089">
    <property type="entry name" value="Biotin_lipoyl"/>
</dbReference>
<dbReference type="FunFam" id="2.40.50.100:FF:000003">
    <property type="entry name" value="Acetyl-CoA carboxylase biotin carboxyl carrier protein"/>
    <property type="match status" value="1"/>
</dbReference>
<dbReference type="SUPFAM" id="SSF89000">
    <property type="entry name" value="post-HMGL domain-like"/>
    <property type="match status" value="1"/>
</dbReference>
<dbReference type="FunFam" id="3.10.600.10:FF:000001">
    <property type="entry name" value="Pyruvate carboxylase"/>
    <property type="match status" value="1"/>
</dbReference>
<organism evidence="5">
    <name type="scientific">Schistosoma curassoni</name>
    <dbReference type="NCBI Taxonomy" id="6186"/>
    <lineage>
        <taxon>Eukaryota</taxon>
        <taxon>Metazoa</taxon>
        <taxon>Spiralia</taxon>
        <taxon>Lophotrochozoa</taxon>
        <taxon>Platyhelminthes</taxon>
        <taxon>Trematoda</taxon>
        <taxon>Digenea</taxon>
        <taxon>Strigeidida</taxon>
        <taxon>Schistosomatoidea</taxon>
        <taxon>Schistosomatidae</taxon>
        <taxon>Schistosoma</taxon>
    </lineage>
</organism>
<keyword evidence="1" id="KW-0092">Biotin</keyword>
<dbReference type="Gene3D" id="2.40.50.100">
    <property type="match status" value="1"/>
</dbReference>
<dbReference type="Pfam" id="PF00364">
    <property type="entry name" value="Biotin_lipoyl"/>
    <property type="match status" value="1"/>
</dbReference>